<keyword evidence="10" id="KW-1133">Transmembrane helix</keyword>
<dbReference type="STRING" id="45351.A7SZM8"/>
<dbReference type="GO" id="GO:0047220">
    <property type="term" value="F:galactosylxylosylprotein 3-beta-galactosyltransferase activity"/>
    <property type="evidence" value="ECO:0000318"/>
    <property type="project" value="GO_Central"/>
</dbReference>
<accession>A7SZM8</accession>
<comment type="subcellular location">
    <subcellularLocation>
        <location evidence="2 15">Golgi apparatus membrane</location>
        <topology evidence="2 15">Single-pass type II membrane protein</topology>
    </subcellularLocation>
</comment>
<evidence type="ECO:0000256" key="10">
    <source>
        <dbReference type="ARBA" id="ARBA00022989"/>
    </source>
</evidence>
<reference evidence="16 17" key="1">
    <citation type="journal article" date="2007" name="Science">
        <title>Sea anemone genome reveals ancestral eumetazoan gene repertoire and genomic organization.</title>
        <authorList>
            <person name="Putnam N.H."/>
            <person name="Srivastava M."/>
            <person name="Hellsten U."/>
            <person name="Dirks B."/>
            <person name="Chapman J."/>
            <person name="Salamov A."/>
            <person name="Terry A."/>
            <person name="Shapiro H."/>
            <person name="Lindquist E."/>
            <person name="Kapitonov V.V."/>
            <person name="Jurka J."/>
            <person name="Genikhovich G."/>
            <person name="Grigoriev I.V."/>
            <person name="Lucas S.M."/>
            <person name="Steele R.E."/>
            <person name="Finnerty J.R."/>
            <person name="Technau U."/>
            <person name="Martindale M.Q."/>
            <person name="Rokhsar D.S."/>
        </authorList>
    </citation>
    <scope>NUCLEOTIDE SEQUENCE [LARGE SCALE GENOMIC DNA]</scope>
    <source>
        <strain evidence="17">CH2 X CH6</strain>
    </source>
</reference>
<evidence type="ECO:0000256" key="13">
    <source>
        <dbReference type="ARBA" id="ARBA00023180"/>
    </source>
</evidence>
<dbReference type="HOGENOM" id="CLU_046589_0_0_1"/>
<evidence type="ECO:0000256" key="11">
    <source>
        <dbReference type="ARBA" id="ARBA00023034"/>
    </source>
</evidence>
<evidence type="ECO:0000256" key="1">
    <source>
        <dbReference type="ARBA" id="ARBA00001936"/>
    </source>
</evidence>
<keyword evidence="9" id="KW-0735">Signal-anchor</keyword>
<dbReference type="FunFam" id="3.90.550.50:FF:000018">
    <property type="entry name" value="Hexosyltransferase"/>
    <property type="match status" value="1"/>
</dbReference>
<evidence type="ECO:0000256" key="9">
    <source>
        <dbReference type="ARBA" id="ARBA00022968"/>
    </source>
</evidence>
<evidence type="ECO:0000256" key="15">
    <source>
        <dbReference type="RuleBase" id="RU363063"/>
    </source>
</evidence>
<comment type="pathway">
    <text evidence="3">Glycan metabolism; chondroitin sulfate biosynthesis.</text>
</comment>
<dbReference type="GO" id="GO:0006024">
    <property type="term" value="P:glycosaminoglycan biosynthetic process"/>
    <property type="evidence" value="ECO:0000318"/>
    <property type="project" value="GO_Central"/>
</dbReference>
<keyword evidence="8" id="KW-0812">Transmembrane</keyword>
<dbReference type="OMA" id="DESHRCW"/>
<evidence type="ECO:0000256" key="4">
    <source>
        <dbReference type="ARBA" id="ARBA00005093"/>
    </source>
</evidence>
<evidence type="ECO:0000313" key="17">
    <source>
        <dbReference type="Proteomes" id="UP000001593"/>
    </source>
</evidence>
<organism evidence="16 17">
    <name type="scientific">Nematostella vectensis</name>
    <name type="common">Starlet sea anemone</name>
    <dbReference type="NCBI Taxonomy" id="45351"/>
    <lineage>
        <taxon>Eukaryota</taxon>
        <taxon>Metazoa</taxon>
        <taxon>Cnidaria</taxon>
        <taxon>Anthozoa</taxon>
        <taxon>Hexacorallia</taxon>
        <taxon>Actiniaria</taxon>
        <taxon>Edwardsiidae</taxon>
        <taxon>Nematostella</taxon>
    </lineage>
</organism>
<dbReference type="AlphaFoldDB" id="A7SZM8"/>
<evidence type="ECO:0000256" key="5">
    <source>
        <dbReference type="ARBA" id="ARBA00008661"/>
    </source>
</evidence>
<evidence type="ECO:0000256" key="12">
    <source>
        <dbReference type="ARBA" id="ARBA00023136"/>
    </source>
</evidence>
<dbReference type="GO" id="GO:0006493">
    <property type="term" value="P:protein O-linked glycosylation"/>
    <property type="evidence" value="ECO:0000318"/>
    <property type="project" value="GO_Central"/>
</dbReference>
<protein>
    <recommendedName>
        <fullName evidence="15">Hexosyltransferase</fullName>
        <ecNumber evidence="15">2.4.1.-</ecNumber>
    </recommendedName>
</protein>
<dbReference type="EC" id="2.4.1.-" evidence="15"/>
<dbReference type="PANTHER" id="PTHR11214:SF3">
    <property type="entry name" value="BETA-1,3-GALACTOSYLTRANSFERASE 6"/>
    <property type="match status" value="1"/>
</dbReference>
<keyword evidence="13" id="KW-0325">Glycoprotein</keyword>
<dbReference type="EMBL" id="DS469975">
    <property type="protein sequence ID" value="EDO30842.1"/>
    <property type="molecule type" value="Genomic_DNA"/>
</dbReference>
<dbReference type="PhylomeDB" id="A7SZM8"/>
<evidence type="ECO:0000313" key="16">
    <source>
        <dbReference type="EMBL" id="EDO30842.1"/>
    </source>
</evidence>
<dbReference type="Pfam" id="PF01762">
    <property type="entry name" value="Galactosyl_T"/>
    <property type="match status" value="1"/>
</dbReference>
<keyword evidence="12" id="KW-0472">Membrane</keyword>
<proteinExistence type="inferred from homology"/>
<evidence type="ECO:0000256" key="14">
    <source>
        <dbReference type="ARBA" id="ARBA00023211"/>
    </source>
</evidence>
<sequence length="287" mass="33583">MDHLKKDSGITESTRIETFLFVLVLTAPKSLQRRKVIRETWIEQSKIKTFVTRFVIGGKTLSSEERKSLDSENKRYGDLLILENLEDGYKRLSLKVLETIKWIDSNVDCSYVLKVDDDSFVRLDLLVNELKTVYNQDNLYWGFFRGDANVKKRGPWAEKNWILCDHYLPYADGGGYVLASKLVRFVARNSELLQLYNSEDVSVGAWLAPLKIHRVHDTRFNTEYRSRGCNNKHLISHKQSVEDMKDKYSSLEETDNLCREEIEEMRSFEYDWKVPPSQCCKRTYGLP</sequence>
<evidence type="ECO:0000256" key="8">
    <source>
        <dbReference type="ARBA" id="ARBA00022692"/>
    </source>
</evidence>
<evidence type="ECO:0000256" key="7">
    <source>
        <dbReference type="ARBA" id="ARBA00022679"/>
    </source>
</evidence>
<evidence type="ECO:0000256" key="3">
    <source>
        <dbReference type="ARBA" id="ARBA00004840"/>
    </source>
</evidence>
<keyword evidence="6 15" id="KW-0328">Glycosyltransferase</keyword>
<comment type="cofactor">
    <cofactor evidence="1">
        <name>Mn(2+)</name>
        <dbReference type="ChEBI" id="CHEBI:29035"/>
    </cofactor>
</comment>
<evidence type="ECO:0000256" key="6">
    <source>
        <dbReference type="ARBA" id="ARBA00022676"/>
    </source>
</evidence>
<name>A7SZM8_NEMVE</name>
<gene>
    <name evidence="16" type="ORF">NEMVEDRAFT_v1g175792</name>
</gene>
<dbReference type="Gene3D" id="3.90.550.50">
    <property type="match status" value="1"/>
</dbReference>
<keyword evidence="14" id="KW-0464">Manganese</keyword>
<dbReference type="eggNOG" id="KOG2288">
    <property type="taxonomic scope" value="Eukaryota"/>
</dbReference>
<comment type="similarity">
    <text evidence="5 15">Belongs to the glycosyltransferase 31 family.</text>
</comment>
<keyword evidence="17" id="KW-1185">Reference proteome</keyword>
<dbReference type="PANTHER" id="PTHR11214">
    <property type="entry name" value="BETA-1,3-N-ACETYLGLUCOSAMINYLTRANSFERASE"/>
    <property type="match status" value="1"/>
</dbReference>
<dbReference type="GO" id="GO:0000139">
    <property type="term" value="C:Golgi membrane"/>
    <property type="evidence" value="ECO:0000318"/>
    <property type="project" value="GO_Central"/>
</dbReference>
<evidence type="ECO:0000256" key="2">
    <source>
        <dbReference type="ARBA" id="ARBA00004323"/>
    </source>
</evidence>
<keyword evidence="11 15" id="KW-0333">Golgi apparatus</keyword>
<comment type="pathway">
    <text evidence="4">Glycan metabolism; heparan sulfate biosynthesis.</text>
</comment>
<dbReference type="InterPro" id="IPR002659">
    <property type="entry name" value="Glyco_trans_31"/>
</dbReference>
<keyword evidence="7" id="KW-0808">Transferase</keyword>
<dbReference type="Proteomes" id="UP000001593">
    <property type="component" value="Unassembled WGS sequence"/>
</dbReference>
<dbReference type="InParanoid" id="A7SZM8"/>